<gene>
    <name evidence="2" type="ORF">ACFSJC_08870</name>
</gene>
<proteinExistence type="predicted"/>
<feature type="region of interest" description="Disordered" evidence="1">
    <location>
        <begin position="199"/>
        <end position="219"/>
    </location>
</feature>
<dbReference type="Proteomes" id="UP001597337">
    <property type="component" value="Unassembled WGS sequence"/>
</dbReference>
<accession>A0ABW4Y8B1</accession>
<dbReference type="EMBL" id="JBHUHX010000016">
    <property type="protein sequence ID" value="MFD2111950.1"/>
    <property type="molecule type" value="Genomic_DNA"/>
</dbReference>
<name>A0ABW4Y8B1_9GAMM</name>
<sequence length="437" mass="50055">MKPKIVKPGWEEDYFFGDFWYIFEPSDGTFHLFIQCMEKGSRWVGKYPEVSRMAYAVTRDFKTINYIAYDLIETPDVPYSSIWNSCTVYRDSKQDFLTFYTERSTRDVKKNNDGGGETRSYWANQNIKIAKSTGLLDWSVVLPQPYTSDFDDYDKNINISLTNLAVGQGGSEKADKYFQRYPDQHSCTVHAWRDPHVFHAARGDKKNNSKDEGGEDKSKKKDKYYMLVAAKKLGPYHQDNVEKRQDATIALLEAEDDNLEKWHLATYDKGTEPIMLSPTNGAYVGGENLGGHELEVPQIYRDVTNNEIVVLASTAHPEDYKQSYYRGYNPWNNLPPSANVRVRGGYLIAMRYKNFDSLFKKKCKPKHEIVAGPTSGLYACRVIPELDGHIVGFDVKNGVPRFREGAQMANLDYLTDEDRRLHMIPELDRTCAAGHGE</sequence>
<evidence type="ECO:0000313" key="2">
    <source>
        <dbReference type="EMBL" id="MFD2111950.1"/>
    </source>
</evidence>
<organism evidence="2 3">
    <name type="scientific">Thiorhodococcus fuscus</name>
    <dbReference type="NCBI Taxonomy" id="527200"/>
    <lineage>
        <taxon>Bacteria</taxon>
        <taxon>Pseudomonadati</taxon>
        <taxon>Pseudomonadota</taxon>
        <taxon>Gammaproteobacteria</taxon>
        <taxon>Chromatiales</taxon>
        <taxon>Chromatiaceae</taxon>
        <taxon>Thiorhodococcus</taxon>
    </lineage>
</organism>
<protein>
    <submittedName>
        <fullName evidence="2">Uncharacterized protein</fullName>
    </submittedName>
</protein>
<dbReference type="InterPro" id="IPR023296">
    <property type="entry name" value="Glyco_hydro_beta-prop_sf"/>
</dbReference>
<reference evidence="3" key="1">
    <citation type="journal article" date="2019" name="Int. J. Syst. Evol. Microbiol.">
        <title>The Global Catalogue of Microorganisms (GCM) 10K type strain sequencing project: providing services to taxonomists for standard genome sequencing and annotation.</title>
        <authorList>
            <consortium name="The Broad Institute Genomics Platform"/>
            <consortium name="The Broad Institute Genome Sequencing Center for Infectious Disease"/>
            <person name="Wu L."/>
            <person name="Ma J."/>
        </authorList>
    </citation>
    <scope>NUCLEOTIDE SEQUENCE [LARGE SCALE GENOMIC DNA]</scope>
    <source>
        <strain evidence="3">KACC 12597</strain>
    </source>
</reference>
<dbReference type="SUPFAM" id="SSF75005">
    <property type="entry name" value="Arabinanase/levansucrase/invertase"/>
    <property type="match status" value="1"/>
</dbReference>
<dbReference type="RefSeq" id="WP_386025806.1">
    <property type="nucleotide sequence ID" value="NZ_JBHUHX010000016.1"/>
</dbReference>
<comment type="caution">
    <text evidence="2">The sequence shown here is derived from an EMBL/GenBank/DDBJ whole genome shotgun (WGS) entry which is preliminary data.</text>
</comment>
<evidence type="ECO:0000313" key="3">
    <source>
        <dbReference type="Proteomes" id="UP001597337"/>
    </source>
</evidence>
<dbReference type="Gene3D" id="2.115.10.20">
    <property type="entry name" value="Glycosyl hydrolase domain, family 43"/>
    <property type="match status" value="1"/>
</dbReference>
<evidence type="ECO:0000256" key="1">
    <source>
        <dbReference type="SAM" id="MobiDB-lite"/>
    </source>
</evidence>
<keyword evidence="3" id="KW-1185">Reference proteome</keyword>